<dbReference type="Proteomes" id="UP000053989">
    <property type="component" value="Unassembled WGS sequence"/>
</dbReference>
<name>A0A0C3A872_9AGAM</name>
<accession>A0A0C3A872</accession>
<organism evidence="1 2">
    <name type="scientific">Scleroderma citrinum Foug A</name>
    <dbReference type="NCBI Taxonomy" id="1036808"/>
    <lineage>
        <taxon>Eukaryota</taxon>
        <taxon>Fungi</taxon>
        <taxon>Dikarya</taxon>
        <taxon>Basidiomycota</taxon>
        <taxon>Agaricomycotina</taxon>
        <taxon>Agaricomycetes</taxon>
        <taxon>Agaricomycetidae</taxon>
        <taxon>Boletales</taxon>
        <taxon>Sclerodermatineae</taxon>
        <taxon>Sclerodermataceae</taxon>
        <taxon>Scleroderma</taxon>
    </lineage>
</organism>
<gene>
    <name evidence="1" type="ORF">SCLCIDRAFT_921506</name>
</gene>
<keyword evidence="2" id="KW-1185">Reference proteome</keyword>
<dbReference type="InParanoid" id="A0A0C3A872"/>
<proteinExistence type="predicted"/>
<sequence length="94" mass="10834">MVTVTNADMAWDKLDLQQTSFVHHKLCFITLPITEACVLFVSKQYAVTFCYRCRTPSQVLRYVHCNQRKGVDSWGCTLAEGLLGCDCTHRWLPY</sequence>
<evidence type="ECO:0000313" key="1">
    <source>
        <dbReference type="EMBL" id="KIM61057.1"/>
    </source>
</evidence>
<dbReference type="HOGENOM" id="CLU_2387480_0_0_1"/>
<evidence type="ECO:0000313" key="2">
    <source>
        <dbReference type="Proteomes" id="UP000053989"/>
    </source>
</evidence>
<dbReference type="EMBL" id="KN822056">
    <property type="protein sequence ID" value="KIM61057.1"/>
    <property type="molecule type" value="Genomic_DNA"/>
</dbReference>
<dbReference type="AlphaFoldDB" id="A0A0C3A872"/>
<protein>
    <submittedName>
        <fullName evidence="1">Uncharacterized protein</fullName>
    </submittedName>
</protein>
<reference evidence="1 2" key="1">
    <citation type="submission" date="2014-04" db="EMBL/GenBank/DDBJ databases">
        <authorList>
            <consortium name="DOE Joint Genome Institute"/>
            <person name="Kuo A."/>
            <person name="Kohler A."/>
            <person name="Nagy L.G."/>
            <person name="Floudas D."/>
            <person name="Copeland A."/>
            <person name="Barry K.W."/>
            <person name="Cichocki N."/>
            <person name="Veneault-Fourrey C."/>
            <person name="LaButti K."/>
            <person name="Lindquist E.A."/>
            <person name="Lipzen A."/>
            <person name="Lundell T."/>
            <person name="Morin E."/>
            <person name="Murat C."/>
            <person name="Sun H."/>
            <person name="Tunlid A."/>
            <person name="Henrissat B."/>
            <person name="Grigoriev I.V."/>
            <person name="Hibbett D.S."/>
            <person name="Martin F."/>
            <person name="Nordberg H.P."/>
            <person name="Cantor M.N."/>
            <person name="Hua S.X."/>
        </authorList>
    </citation>
    <scope>NUCLEOTIDE SEQUENCE [LARGE SCALE GENOMIC DNA]</scope>
    <source>
        <strain evidence="1 2">Foug A</strain>
    </source>
</reference>
<reference evidence="2" key="2">
    <citation type="submission" date="2015-01" db="EMBL/GenBank/DDBJ databases">
        <title>Evolutionary Origins and Diversification of the Mycorrhizal Mutualists.</title>
        <authorList>
            <consortium name="DOE Joint Genome Institute"/>
            <consortium name="Mycorrhizal Genomics Consortium"/>
            <person name="Kohler A."/>
            <person name="Kuo A."/>
            <person name="Nagy L.G."/>
            <person name="Floudas D."/>
            <person name="Copeland A."/>
            <person name="Barry K.W."/>
            <person name="Cichocki N."/>
            <person name="Veneault-Fourrey C."/>
            <person name="LaButti K."/>
            <person name="Lindquist E.A."/>
            <person name="Lipzen A."/>
            <person name="Lundell T."/>
            <person name="Morin E."/>
            <person name="Murat C."/>
            <person name="Riley R."/>
            <person name="Ohm R."/>
            <person name="Sun H."/>
            <person name="Tunlid A."/>
            <person name="Henrissat B."/>
            <person name="Grigoriev I.V."/>
            <person name="Hibbett D.S."/>
            <person name="Martin F."/>
        </authorList>
    </citation>
    <scope>NUCLEOTIDE SEQUENCE [LARGE SCALE GENOMIC DNA]</scope>
    <source>
        <strain evidence="2">Foug A</strain>
    </source>
</reference>